<dbReference type="EMBL" id="VUJU01001602">
    <property type="protein sequence ID" value="KAF0764571.1"/>
    <property type="molecule type" value="Genomic_DNA"/>
</dbReference>
<accession>A0A6G0Z2A0</accession>
<proteinExistence type="predicted"/>
<name>A0A6G0Z2A0_APHCR</name>
<organism evidence="1 2">
    <name type="scientific">Aphis craccivora</name>
    <name type="common">Cowpea aphid</name>
    <dbReference type="NCBI Taxonomy" id="307492"/>
    <lineage>
        <taxon>Eukaryota</taxon>
        <taxon>Metazoa</taxon>
        <taxon>Ecdysozoa</taxon>
        <taxon>Arthropoda</taxon>
        <taxon>Hexapoda</taxon>
        <taxon>Insecta</taxon>
        <taxon>Pterygota</taxon>
        <taxon>Neoptera</taxon>
        <taxon>Paraneoptera</taxon>
        <taxon>Hemiptera</taxon>
        <taxon>Sternorrhyncha</taxon>
        <taxon>Aphidomorpha</taxon>
        <taxon>Aphidoidea</taxon>
        <taxon>Aphididae</taxon>
        <taxon>Aphidini</taxon>
        <taxon>Aphis</taxon>
        <taxon>Aphis</taxon>
    </lineage>
</organism>
<evidence type="ECO:0000313" key="1">
    <source>
        <dbReference type="EMBL" id="KAF0764571.1"/>
    </source>
</evidence>
<sequence>MEIKMLGFILIEIPMLDPIWILVPISYLLNIPLSMDSLHLTQDYIGLVPLSLRLKLIDIMFVYDCINYNIVCPELLSDIGFRIPYMFTHTFFLSRNCFKTKSIIIKKKIVVQS</sequence>
<protein>
    <submittedName>
        <fullName evidence="1">Uncharacterized protein</fullName>
    </submittedName>
</protein>
<keyword evidence="2" id="KW-1185">Reference proteome</keyword>
<reference evidence="1 2" key="1">
    <citation type="submission" date="2019-08" db="EMBL/GenBank/DDBJ databases">
        <title>Whole genome of Aphis craccivora.</title>
        <authorList>
            <person name="Voronova N.V."/>
            <person name="Shulinski R.S."/>
            <person name="Bandarenka Y.V."/>
            <person name="Zhorov D.G."/>
            <person name="Warner D."/>
        </authorList>
    </citation>
    <scope>NUCLEOTIDE SEQUENCE [LARGE SCALE GENOMIC DNA]</scope>
    <source>
        <strain evidence="1">180601</strain>
        <tissue evidence="1">Whole Body</tissue>
    </source>
</reference>
<dbReference type="AlphaFoldDB" id="A0A6G0Z2A0"/>
<evidence type="ECO:0000313" key="2">
    <source>
        <dbReference type="Proteomes" id="UP000478052"/>
    </source>
</evidence>
<gene>
    <name evidence="1" type="ORF">FWK35_00018290</name>
</gene>
<comment type="caution">
    <text evidence="1">The sequence shown here is derived from an EMBL/GenBank/DDBJ whole genome shotgun (WGS) entry which is preliminary data.</text>
</comment>
<dbReference type="Proteomes" id="UP000478052">
    <property type="component" value="Unassembled WGS sequence"/>
</dbReference>